<dbReference type="PANTHER" id="PTHR35841">
    <property type="entry name" value="PHOSPHONATES-BINDING PERIPLASMIC PROTEIN"/>
    <property type="match status" value="1"/>
</dbReference>
<dbReference type="CDD" id="cd13571">
    <property type="entry name" value="PBP2_PnhD_1"/>
    <property type="match status" value="1"/>
</dbReference>
<dbReference type="STRING" id="1794912.AXX12_05820"/>
<reference evidence="3 4" key="1">
    <citation type="submission" date="2016-02" db="EMBL/GenBank/DDBJ databases">
        <title>Anaerosporomusa subterraneum gen. nov., sp. nov., a spore-forming obligate anaerobe isolated from saprolite.</title>
        <authorList>
            <person name="Choi J.K."/>
            <person name="Shah M."/>
            <person name="Yee N."/>
        </authorList>
    </citation>
    <scope>NUCLEOTIDE SEQUENCE [LARGE SCALE GENOMIC DNA]</scope>
    <source>
        <strain evidence="3 4">RU4</strain>
    </source>
</reference>
<dbReference type="PANTHER" id="PTHR35841:SF1">
    <property type="entry name" value="PHOSPHONATES-BINDING PERIPLASMIC PROTEIN"/>
    <property type="match status" value="1"/>
</dbReference>
<evidence type="ECO:0000313" key="3">
    <source>
        <dbReference type="EMBL" id="KYZ76824.1"/>
    </source>
</evidence>
<organism evidence="3 4">
    <name type="scientific">Anaerosporomusa subterranea</name>
    <dbReference type="NCBI Taxonomy" id="1794912"/>
    <lineage>
        <taxon>Bacteria</taxon>
        <taxon>Bacillati</taxon>
        <taxon>Bacillota</taxon>
        <taxon>Negativicutes</taxon>
        <taxon>Acetonemataceae</taxon>
        <taxon>Anaerosporomusa</taxon>
    </lineage>
</organism>
<dbReference type="NCBIfam" id="TIGR01098">
    <property type="entry name" value="3A0109s03R"/>
    <property type="match status" value="1"/>
</dbReference>
<proteinExistence type="inferred from homology"/>
<dbReference type="SUPFAM" id="SSF53850">
    <property type="entry name" value="Periplasmic binding protein-like II"/>
    <property type="match status" value="1"/>
</dbReference>
<dbReference type="GO" id="GO:0055085">
    <property type="term" value="P:transmembrane transport"/>
    <property type="evidence" value="ECO:0007669"/>
    <property type="project" value="InterPro"/>
</dbReference>
<comment type="similarity">
    <text evidence="1">Belongs to the phosphate/phosphite/phosphonate binding protein family.</text>
</comment>
<dbReference type="Proteomes" id="UP000076268">
    <property type="component" value="Unassembled WGS sequence"/>
</dbReference>
<evidence type="ECO:0000256" key="1">
    <source>
        <dbReference type="ARBA" id="ARBA00007162"/>
    </source>
</evidence>
<dbReference type="InterPro" id="IPR005770">
    <property type="entry name" value="PhnD"/>
</dbReference>
<dbReference type="Gene3D" id="3.40.190.10">
    <property type="entry name" value="Periplasmic binding protein-like II"/>
    <property type="match status" value="2"/>
</dbReference>
<keyword evidence="2" id="KW-0732">Signal</keyword>
<sequence>MDFNKVEDADPAVSPASGPKPLRLAISSVLSPKDSIVYYRQIADYISRRLERPVVLIQRQSYAEVGVLLAKGGADLAFFSSGAYASLSGQNEIELLAMQQRNGLPYYRGYIIVPRVSAAESLADLRGKTFAFSDPLSYSGYIALAYTLEKMHQTPDSFFHSYTFTYSHDKSLRAVANNVAAGAIVNSLVYEYTQLRSPELIDAIKIIGVSEAAGTEPVVVRRGLSTEQKTTLRQLFLSMHEEDSVAVVLGGLHIDRFLPPQPELYDGIRAMLREVRRDS</sequence>
<keyword evidence="4" id="KW-1185">Reference proteome</keyword>
<evidence type="ECO:0000313" key="4">
    <source>
        <dbReference type="Proteomes" id="UP000076268"/>
    </source>
</evidence>
<protein>
    <recommendedName>
        <fullName evidence="5">Phosphonate ABC transporter substrate-binding protein</fullName>
    </recommendedName>
</protein>
<dbReference type="EMBL" id="LSGP01000017">
    <property type="protein sequence ID" value="KYZ76824.1"/>
    <property type="molecule type" value="Genomic_DNA"/>
</dbReference>
<comment type="caution">
    <text evidence="3">The sequence shown here is derived from an EMBL/GenBank/DDBJ whole genome shotgun (WGS) entry which is preliminary data.</text>
</comment>
<evidence type="ECO:0000256" key="2">
    <source>
        <dbReference type="ARBA" id="ARBA00022729"/>
    </source>
</evidence>
<accession>A0A154BS44</accession>
<dbReference type="Pfam" id="PF12974">
    <property type="entry name" value="Phosphonate-bd"/>
    <property type="match status" value="1"/>
</dbReference>
<dbReference type="AlphaFoldDB" id="A0A154BS44"/>
<dbReference type="GO" id="GO:0043190">
    <property type="term" value="C:ATP-binding cassette (ABC) transporter complex"/>
    <property type="evidence" value="ECO:0007669"/>
    <property type="project" value="InterPro"/>
</dbReference>
<name>A0A154BS44_ANASB</name>
<gene>
    <name evidence="3" type="ORF">AXX12_05820</name>
</gene>
<evidence type="ECO:0008006" key="5">
    <source>
        <dbReference type="Google" id="ProtNLM"/>
    </source>
</evidence>